<evidence type="ECO:0000313" key="4">
    <source>
        <dbReference type="Proteomes" id="UP001233172"/>
    </source>
</evidence>
<dbReference type="Pfam" id="PF24784">
    <property type="entry name" value="Temptin_C"/>
    <property type="match status" value="1"/>
</dbReference>
<keyword evidence="4" id="KW-1185">Reference proteome</keyword>
<sequence>MRGSSLLPFTSPSLTEIYLIVFQFSEMYFTILSFVSFLAAASCYPRYTTLIPNGDIVPNPCLIGLWQGVGHYNSSGSGANNEFGLDFAAAGHVWSQELCLKDSDRDGLTNGQELGDPGCRFATSNPGHLVAPQSHPGICEPIGSNKCAWQTFRC</sequence>
<dbReference type="PANTHER" id="PTHR34737:SF2">
    <property type="entry name" value="EF-HAND DOMAIN-CONTAINING PROTEIN"/>
    <property type="match status" value="1"/>
</dbReference>
<organism evidence="3 4">
    <name type="scientific">Biomphalaria pfeifferi</name>
    <name type="common">Bloodfluke planorb</name>
    <name type="synonym">Freshwater snail</name>
    <dbReference type="NCBI Taxonomy" id="112525"/>
    <lineage>
        <taxon>Eukaryota</taxon>
        <taxon>Metazoa</taxon>
        <taxon>Spiralia</taxon>
        <taxon>Lophotrochozoa</taxon>
        <taxon>Mollusca</taxon>
        <taxon>Gastropoda</taxon>
        <taxon>Heterobranchia</taxon>
        <taxon>Euthyneura</taxon>
        <taxon>Panpulmonata</taxon>
        <taxon>Hygrophila</taxon>
        <taxon>Lymnaeoidea</taxon>
        <taxon>Planorbidae</taxon>
        <taxon>Biomphalaria</taxon>
    </lineage>
</organism>
<evidence type="ECO:0000256" key="1">
    <source>
        <dbReference type="SAM" id="Phobius"/>
    </source>
</evidence>
<reference evidence="3" key="2">
    <citation type="submission" date="2023-04" db="EMBL/GenBank/DDBJ databases">
        <authorList>
            <person name="Bu L."/>
            <person name="Lu L."/>
            <person name="Laidemitt M.R."/>
            <person name="Zhang S.M."/>
            <person name="Mutuku M."/>
            <person name="Mkoji G."/>
            <person name="Steinauer M."/>
            <person name="Loker E.S."/>
        </authorList>
    </citation>
    <scope>NUCLEOTIDE SEQUENCE</scope>
    <source>
        <strain evidence="3">KasaAsao</strain>
        <tissue evidence="3">Whole Snail</tissue>
    </source>
</reference>
<dbReference type="InterPro" id="IPR055313">
    <property type="entry name" value="Temptin-like"/>
</dbReference>
<protein>
    <submittedName>
        <fullName evidence="3">Temptin</fullName>
    </submittedName>
</protein>
<evidence type="ECO:0000259" key="2">
    <source>
        <dbReference type="Pfam" id="PF24784"/>
    </source>
</evidence>
<keyword evidence="1" id="KW-0472">Membrane</keyword>
<dbReference type="AlphaFoldDB" id="A0AAD8BF11"/>
<gene>
    <name evidence="3" type="ORF">Bpfe_017662</name>
</gene>
<keyword evidence="1" id="KW-1133">Transmembrane helix</keyword>
<dbReference type="EMBL" id="JASAOG010000091">
    <property type="protein sequence ID" value="KAK0052808.1"/>
    <property type="molecule type" value="Genomic_DNA"/>
</dbReference>
<dbReference type="PANTHER" id="PTHR34737">
    <property type="entry name" value="EF-HAND DOMAIN-CONTAINING PROTEIN"/>
    <property type="match status" value="1"/>
</dbReference>
<comment type="caution">
    <text evidence="3">The sequence shown here is derived from an EMBL/GenBank/DDBJ whole genome shotgun (WGS) entry which is preliminary data.</text>
</comment>
<feature type="transmembrane region" description="Helical" evidence="1">
    <location>
        <begin position="20"/>
        <end position="41"/>
    </location>
</feature>
<evidence type="ECO:0000313" key="3">
    <source>
        <dbReference type="EMBL" id="KAK0052808.1"/>
    </source>
</evidence>
<name>A0AAD8BF11_BIOPF</name>
<reference evidence="3" key="1">
    <citation type="journal article" date="2023" name="PLoS Negl. Trop. Dis.">
        <title>A genome sequence for Biomphalaria pfeifferi, the major vector snail for the human-infecting parasite Schistosoma mansoni.</title>
        <authorList>
            <person name="Bu L."/>
            <person name="Lu L."/>
            <person name="Laidemitt M.R."/>
            <person name="Zhang S.M."/>
            <person name="Mutuku M."/>
            <person name="Mkoji G."/>
            <person name="Steinauer M."/>
            <person name="Loker E.S."/>
        </authorList>
    </citation>
    <scope>NUCLEOTIDE SEQUENCE</scope>
    <source>
        <strain evidence="3">KasaAsao</strain>
    </source>
</reference>
<feature type="domain" description="Temptin Cys/Cys disulfide" evidence="2">
    <location>
        <begin position="42"/>
        <end position="138"/>
    </location>
</feature>
<accession>A0AAD8BF11</accession>
<dbReference type="InterPro" id="IPR057626">
    <property type="entry name" value="S-S_Temptin"/>
</dbReference>
<proteinExistence type="predicted"/>
<dbReference type="Proteomes" id="UP001233172">
    <property type="component" value="Unassembled WGS sequence"/>
</dbReference>
<keyword evidence="1" id="KW-0812">Transmembrane</keyword>